<feature type="region of interest" description="Disordered" evidence="1">
    <location>
        <begin position="54"/>
        <end position="114"/>
    </location>
</feature>
<evidence type="ECO:0000256" key="1">
    <source>
        <dbReference type="SAM" id="MobiDB-lite"/>
    </source>
</evidence>
<accession>A0A0A9AK89</accession>
<reference evidence="2" key="1">
    <citation type="submission" date="2014-09" db="EMBL/GenBank/DDBJ databases">
        <authorList>
            <person name="Magalhaes I.L.F."/>
            <person name="Oliveira U."/>
            <person name="Santos F.R."/>
            <person name="Vidigal T.H.D.A."/>
            <person name="Brescovit A.D."/>
            <person name="Santos A.J."/>
        </authorList>
    </citation>
    <scope>NUCLEOTIDE SEQUENCE</scope>
    <source>
        <tissue evidence="2">Shoot tissue taken approximately 20 cm above the soil surface</tissue>
    </source>
</reference>
<name>A0A0A9AK89_ARUDO</name>
<dbReference type="EMBL" id="GBRH01250393">
    <property type="protein sequence ID" value="JAD47502.1"/>
    <property type="molecule type" value="Transcribed_RNA"/>
</dbReference>
<evidence type="ECO:0000313" key="2">
    <source>
        <dbReference type="EMBL" id="JAD47502.1"/>
    </source>
</evidence>
<sequence length="114" mass="12350">MPLPSFTSHAPSFPISNLLQNTQRELPPLHLILRCQPLEMALQPSKAYPRVLRTPLPLSSAPKPLKKCPHCTTHSGPPPSQPLASSHHFSGSAPATWSPPPCSSPLIDHRNMGS</sequence>
<proteinExistence type="predicted"/>
<organism evidence="2">
    <name type="scientific">Arundo donax</name>
    <name type="common">Giant reed</name>
    <name type="synonym">Donax arundinaceus</name>
    <dbReference type="NCBI Taxonomy" id="35708"/>
    <lineage>
        <taxon>Eukaryota</taxon>
        <taxon>Viridiplantae</taxon>
        <taxon>Streptophyta</taxon>
        <taxon>Embryophyta</taxon>
        <taxon>Tracheophyta</taxon>
        <taxon>Spermatophyta</taxon>
        <taxon>Magnoliopsida</taxon>
        <taxon>Liliopsida</taxon>
        <taxon>Poales</taxon>
        <taxon>Poaceae</taxon>
        <taxon>PACMAD clade</taxon>
        <taxon>Arundinoideae</taxon>
        <taxon>Arundineae</taxon>
        <taxon>Arundo</taxon>
    </lineage>
</organism>
<feature type="compositionally biased region" description="Polar residues" evidence="1">
    <location>
        <begin position="82"/>
        <end position="95"/>
    </location>
</feature>
<protein>
    <submittedName>
        <fullName evidence="2">Uncharacterized protein</fullName>
    </submittedName>
</protein>
<reference evidence="2" key="2">
    <citation type="journal article" date="2015" name="Data Brief">
        <title>Shoot transcriptome of the giant reed, Arundo donax.</title>
        <authorList>
            <person name="Barrero R.A."/>
            <person name="Guerrero F.D."/>
            <person name="Moolhuijzen P."/>
            <person name="Goolsby J.A."/>
            <person name="Tidwell J."/>
            <person name="Bellgard S.E."/>
            <person name="Bellgard M.I."/>
        </authorList>
    </citation>
    <scope>NUCLEOTIDE SEQUENCE</scope>
    <source>
        <tissue evidence="2">Shoot tissue taken approximately 20 cm above the soil surface</tissue>
    </source>
</reference>
<dbReference type="AlphaFoldDB" id="A0A0A9AK89"/>